<dbReference type="EMBL" id="KN822315">
    <property type="protein sequence ID" value="KIM50876.1"/>
    <property type="molecule type" value="Genomic_DNA"/>
</dbReference>
<proteinExistence type="predicted"/>
<organism evidence="1 2">
    <name type="scientific">Scleroderma citrinum Foug A</name>
    <dbReference type="NCBI Taxonomy" id="1036808"/>
    <lineage>
        <taxon>Eukaryota</taxon>
        <taxon>Fungi</taxon>
        <taxon>Dikarya</taxon>
        <taxon>Basidiomycota</taxon>
        <taxon>Agaricomycotina</taxon>
        <taxon>Agaricomycetes</taxon>
        <taxon>Agaricomycetidae</taxon>
        <taxon>Boletales</taxon>
        <taxon>Sclerodermatineae</taxon>
        <taxon>Sclerodermataceae</taxon>
        <taxon>Scleroderma</taxon>
    </lineage>
</organism>
<dbReference type="Proteomes" id="UP000053989">
    <property type="component" value="Unassembled WGS sequence"/>
</dbReference>
<gene>
    <name evidence="1" type="ORF">SCLCIDRAFT_1225057</name>
</gene>
<sequence length="58" mass="6980">MDINRRSIKYLDFGMQPSPQPGESSELQHWIRPCRTSREWQMRPVRTHKCTSRSIAHR</sequence>
<name>A0A0C3D439_9AGAM</name>
<dbReference type="AlphaFoldDB" id="A0A0C3D439"/>
<keyword evidence="2" id="KW-1185">Reference proteome</keyword>
<reference evidence="2" key="2">
    <citation type="submission" date="2015-01" db="EMBL/GenBank/DDBJ databases">
        <title>Evolutionary Origins and Diversification of the Mycorrhizal Mutualists.</title>
        <authorList>
            <consortium name="DOE Joint Genome Institute"/>
            <consortium name="Mycorrhizal Genomics Consortium"/>
            <person name="Kohler A."/>
            <person name="Kuo A."/>
            <person name="Nagy L.G."/>
            <person name="Floudas D."/>
            <person name="Copeland A."/>
            <person name="Barry K.W."/>
            <person name="Cichocki N."/>
            <person name="Veneault-Fourrey C."/>
            <person name="LaButti K."/>
            <person name="Lindquist E.A."/>
            <person name="Lipzen A."/>
            <person name="Lundell T."/>
            <person name="Morin E."/>
            <person name="Murat C."/>
            <person name="Riley R."/>
            <person name="Ohm R."/>
            <person name="Sun H."/>
            <person name="Tunlid A."/>
            <person name="Henrissat B."/>
            <person name="Grigoriev I.V."/>
            <person name="Hibbett D.S."/>
            <person name="Martin F."/>
        </authorList>
    </citation>
    <scope>NUCLEOTIDE SEQUENCE [LARGE SCALE GENOMIC DNA]</scope>
    <source>
        <strain evidence="2">Foug A</strain>
    </source>
</reference>
<evidence type="ECO:0000313" key="1">
    <source>
        <dbReference type="EMBL" id="KIM50876.1"/>
    </source>
</evidence>
<dbReference type="InParanoid" id="A0A0C3D439"/>
<evidence type="ECO:0000313" key="2">
    <source>
        <dbReference type="Proteomes" id="UP000053989"/>
    </source>
</evidence>
<protein>
    <submittedName>
        <fullName evidence="1">Uncharacterized protein</fullName>
    </submittedName>
</protein>
<accession>A0A0C3D439</accession>
<dbReference type="HOGENOM" id="CLU_2980415_0_0_1"/>
<reference evidence="1 2" key="1">
    <citation type="submission" date="2014-04" db="EMBL/GenBank/DDBJ databases">
        <authorList>
            <consortium name="DOE Joint Genome Institute"/>
            <person name="Kuo A."/>
            <person name="Kohler A."/>
            <person name="Nagy L.G."/>
            <person name="Floudas D."/>
            <person name="Copeland A."/>
            <person name="Barry K.W."/>
            <person name="Cichocki N."/>
            <person name="Veneault-Fourrey C."/>
            <person name="LaButti K."/>
            <person name="Lindquist E.A."/>
            <person name="Lipzen A."/>
            <person name="Lundell T."/>
            <person name="Morin E."/>
            <person name="Murat C."/>
            <person name="Sun H."/>
            <person name="Tunlid A."/>
            <person name="Henrissat B."/>
            <person name="Grigoriev I.V."/>
            <person name="Hibbett D.S."/>
            <person name="Martin F."/>
            <person name="Nordberg H.P."/>
            <person name="Cantor M.N."/>
            <person name="Hua S.X."/>
        </authorList>
    </citation>
    <scope>NUCLEOTIDE SEQUENCE [LARGE SCALE GENOMIC DNA]</scope>
    <source>
        <strain evidence="1 2">Foug A</strain>
    </source>
</reference>